<protein>
    <submittedName>
        <fullName evidence="1">Uncharacterized protein</fullName>
    </submittedName>
</protein>
<reference evidence="1" key="2">
    <citation type="journal article" date="2015" name="Fish Shellfish Immunol.">
        <title>Early steps in the European eel (Anguilla anguilla)-Vibrio vulnificus interaction in the gills: Role of the RtxA13 toxin.</title>
        <authorList>
            <person name="Callol A."/>
            <person name="Pajuelo D."/>
            <person name="Ebbesson L."/>
            <person name="Teles M."/>
            <person name="MacKenzie S."/>
            <person name="Amaro C."/>
        </authorList>
    </citation>
    <scope>NUCLEOTIDE SEQUENCE</scope>
</reference>
<dbReference type="EMBL" id="GBXM01073424">
    <property type="protein sequence ID" value="JAH35153.1"/>
    <property type="molecule type" value="Transcribed_RNA"/>
</dbReference>
<reference evidence="1" key="1">
    <citation type="submission" date="2014-11" db="EMBL/GenBank/DDBJ databases">
        <authorList>
            <person name="Amaro Gonzalez C."/>
        </authorList>
    </citation>
    <scope>NUCLEOTIDE SEQUENCE</scope>
</reference>
<dbReference type="AlphaFoldDB" id="A0A0E9S3M8"/>
<organism evidence="1">
    <name type="scientific">Anguilla anguilla</name>
    <name type="common">European freshwater eel</name>
    <name type="synonym">Muraena anguilla</name>
    <dbReference type="NCBI Taxonomy" id="7936"/>
    <lineage>
        <taxon>Eukaryota</taxon>
        <taxon>Metazoa</taxon>
        <taxon>Chordata</taxon>
        <taxon>Craniata</taxon>
        <taxon>Vertebrata</taxon>
        <taxon>Euteleostomi</taxon>
        <taxon>Actinopterygii</taxon>
        <taxon>Neopterygii</taxon>
        <taxon>Teleostei</taxon>
        <taxon>Anguilliformes</taxon>
        <taxon>Anguillidae</taxon>
        <taxon>Anguilla</taxon>
    </lineage>
</organism>
<sequence>MAEGHGSELNLGDWGAGVGLCWPGRVEVKKFCGSSSFALSVVFGPSFR</sequence>
<evidence type="ECO:0000313" key="1">
    <source>
        <dbReference type="EMBL" id="JAH35153.1"/>
    </source>
</evidence>
<proteinExistence type="predicted"/>
<accession>A0A0E9S3M8</accession>
<name>A0A0E9S3M8_ANGAN</name>